<keyword evidence="7" id="KW-1185">Reference proteome</keyword>
<keyword evidence="1" id="KW-0479">Metal-binding</keyword>
<evidence type="ECO:0000259" key="5">
    <source>
        <dbReference type="Pfam" id="PF01258"/>
    </source>
</evidence>
<gene>
    <name evidence="6" type="ORF">FHS48_003439</name>
</gene>
<feature type="domain" description="Zinc finger DksA/TraR C4-type" evidence="5">
    <location>
        <begin position="87"/>
        <end position="118"/>
    </location>
</feature>
<proteinExistence type="predicted"/>
<dbReference type="RefSeq" id="WP_184265249.1">
    <property type="nucleotide sequence ID" value="NZ_JACIIX010000015.1"/>
</dbReference>
<evidence type="ECO:0000256" key="3">
    <source>
        <dbReference type="ARBA" id="ARBA00022833"/>
    </source>
</evidence>
<feature type="zinc finger region" description="dksA C4-type" evidence="4">
    <location>
        <begin position="92"/>
        <end position="116"/>
    </location>
</feature>
<evidence type="ECO:0000313" key="7">
    <source>
        <dbReference type="Proteomes" id="UP000544872"/>
    </source>
</evidence>
<name>A0A7W9ZJ82_NOVIT</name>
<accession>A0A7W9ZJ82</accession>
<evidence type="ECO:0000256" key="2">
    <source>
        <dbReference type="ARBA" id="ARBA00022771"/>
    </source>
</evidence>
<dbReference type="PANTHER" id="PTHR33823">
    <property type="entry name" value="RNA POLYMERASE-BINDING TRANSCRIPTION FACTOR DKSA-RELATED"/>
    <property type="match status" value="1"/>
</dbReference>
<dbReference type="GO" id="GO:0008270">
    <property type="term" value="F:zinc ion binding"/>
    <property type="evidence" value="ECO:0007669"/>
    <property type="project" value="UniProtKB-KW"/>
</dbReference>
<sequence length="121" mass="13326">MGRPVPTPQSLDFTALRQHLLDRRAELLDLSRTDRSGPVHIEIDATATGQALRQGELADQALALSRHDRHLEELQRIDHALERMEQGTYGRCLVCDDDIAAARLASDPAVVTCLSCAGHHP</sequence>
<dbReference type="Gene3D" id="1.20.120.910">
    <property type="entry name" value="DksA, coiled-coil domain"/>
    <property type="match status" value="1"/>
</dbReference>
<dbReference type="InterPro" id="IPR037187">
    <property type="entry name" value="DnaK_N"/>
</dbReference>
<protein>
    <submittedName>
        <fullName evidence="6">DnaK suppressor protein</fullName>
    </submittedName>
</protein>
<organism evidence="6 7">
    <name type="scientific">Novispirillum itersonii</name>
    <name type="common">Aquaspirillum itersonii</name>
    <dbReference type="NCBI Taxonomy" id="189"/>
    <lineage>
        <taxon>Bacteria</taxon>
        <taxon>Pseudomonadati</taxon>
        <taxon>Pseudomonadota</taxon>
        <taxon>Alphaproteobacteria</taxon>
        <taxon>Rhodospirillales</taxon>
        <taxon>Novispirillaceae</taxon>
        <taxon>Novispirillum</taxon>
    </lineage>
</organism>
<dbReference type="SUPFAM" id="SSF109635">
    <property type="entry name" value="DnaK suppressor protein DksA, alpha-hairpin domain"/>
    <property type="match status" value="1"/>
</dbReference>
<dbReference type="Proteomes" id="UP000544872">
    <property type="component" value="Unassembled WGS sequence"/>
</dbReference>
<evidence type="ECO:0000256" key="4">
    <source>
        <dbReference type="PROSITE-ProRule" id="PRU00510"/>
    </source>
</evidence>
<dbReference type="EMBL" id="JACIIX010000015">
    <property type="protein sequence ID" value="MBB6211993.1"/>
    <property type="molecule type" value="Genomic_DNA"/>
</dbReference>
<dbReference type="AlphaFoldDB" id="A0A7W9ZJ82"/>
<keyword evidence="3" id="KW-0862">Zinc</keyword>
<dbReference type="Pfam" id="PF01258">
    <property type="entry name" value="zf-dskA_traR"/>
    <property type="match status" value="1"/>
</dbReference>
<keyword evidence="2" id="KW-0863">Zinc-finger</keyword>
<reference evidence="6 7" key="1">
    <citation type="submission" date="2020-08" db="EMBL/GenBank/DDBJ databases">
        <title>Genomic Encyclopedia of Type Strains, Phase IV (KMG-IV): sequencing the most valuable type-strain genomes for metagenomic binning, comparative biology and taxonomic classification.</title>
        <authorList>
            <person name="Goeker M."/>
        </authorList>
    </citation>
    <scope>NUCLEOTIDE SEQUENCE [LARGE SCALE GENOMIC DNA]</scope>
    <source>
        <strain evidence="6 7">DSM 11590</strain>
    </source>
</reference>
<dbReference type="PANTHER" id="PTHR33823:SF4">
    <property type="entry name" value="GENERAL STRESS PROTEIN 16O"/>
    <property type="match status" value="1"/>
</dbReference>
<evidence type="ECO:0000256" key="1">
    <source>
        <dbReference type="ARBA" id="ARBA00022723"/>
    </source>
</evidence>
<evidence type="ECO:0000313" key="6">
    <source>
        <dbReference type="EMBL" id="MBB6211993.1"/>
    </source>
</evidence>
<dbReference type="InterPro" id="IPR000962">
    <property type="entry name" value="Znf_DskA_TraR"/>
</dbReference>
<dbReference type="PROSITE" id="PS51128">
    <property type="entry name" value="ZF_DKSA_2"/>
    <property type="match status" value="1"/>
</dbReference>
<comment type="caution">
    <text evidence="6">The sequence shown here is derived from an EMBL/GenBank/DDBJ whole genome shotgun (WGS) entry which is preliminary data.</text>
</comment>